<dbReference type="FunCoup" id="A0A6P7LIK3">
    <property type="interactions" value="1"/>
</dbReference>
<proteinExistence type="inferred from homology"/>
<keyword evidence="4" id="KW-0539">Nucleus</keyword>
<feature type="compositionally biased region" description="Polar residues" evidence="6">
    <location>
        <begin position="159"/>
        <end position="170"/>
    </location>
</feature>
<dbReference type="KEGG" id="bspl:114847826"/>
<gene>
    <name evidence="8" type="primary">vgll3</name>
</gene>
<feature type="compositionally biased region" description="Low complexity" evidence="6">
    <location>
        <begin position="305"/>
        <end position="315"/>
    </location>
</feature>
<comment type="similarity">
    <text evidence="5">Belongs to the vestigial family.</text>
</comment>
<dbReference type="GO" id="GO:0006355">
    <property type="term" value="P:regulation of DNA-templated transcription"/>
    <property type="evidence" value="ECO:0007669"/>
    <property type="project" value="InterPro"/>
</dbReference>
<evidence type="ECO:0000256" key="2">
    <source>
        <dbReference type="ARBA" id="ARBA00023015"/>
    </source>
</evidence>
<evidence type="ECO:0000256" key="4">
    <source>
        <dbReference type="ARBA" id="ARBA00023242"/>
    </source>
</evidence>
<dbReference type="RefSeq" id="XP_028993728.1">
    <property type="nucleotide sequence ID" value="XM_029137895.3"/>
</dbReference>
<dbReference type="Proteomes" id="UP000515150">
    <property type="component" value="Chromosome 21"/>
</dbReference>
<dbReference type="GO" id="GO:0005634">
    <property type="term" value="C:nucleus"/>
    <property type="evidence" value="ECO:0007669"/>
    <property type="project" value="UniProtKB-SubCell"/>
</dbReference>
<feature type="compositionally biased region" description="Polar residues" evidence="6">
    <location>
        <begin position="282"/>
        <end position="296"/>
    </location>
</feature>
<dbReference type="AlphaFoldDB" id="A0A6P7LIK3"/>
<feature type="compositionally biased region" description="Basic and acidic residues" evidence="6">
    <location>
        <begin position="75"/>
        <end position="87"/>
    </location>
</feature>
<accession>A0A6P7LIK3</accession>
<feature type="region of interest" description="Disordered" evidence="6">
    <location>
        <begin position="129"/>
        <end position="170"/>
    </location>
</feature>
<reference evidence="8" key="1">
    <citation type="submission" date="2025-08" db="UniProtKB">
        <authorList>
            <consortium name="RefSeq"/>
        </authorList>
    </citation>
    <scope>IDENTIFICATION</scope>
</reference>
<dbReference type="InterPro" id="IPR011520">
    <property type="entry name" value="Vg_fam"/>
</dbReference>
<sequence>MSCLDVMYHQSYGAHYLPAAAYKATYYNHHHQPQQRKLSVYTKVQECMEPQQQQVGGRGMLSRDQGPRQAPASESGRRSTSDPDLKDCAQPAEAEYLSSRCVLFTYFQGDISDVVDEHFSRALSQSSAFNSEMTKPHKVTQSSASAAAGSWKDGGALSEGQSSPVWSGTYPPQSASCLHPDFSPSPVSFNHPEGALWAGHMLSQAGLPPPAALPDSWSYSLSPQSVSGYASVHDIYHPHPHPHPHIHARHHHPVLHSYPAHSPALDPRFNPLLLPAGVRSQNQNQAAANTGSSPNSEGVKAEMDPSSSSPVGASSVAWTPSALHGSLEVYDSALDQTKAKTSVWF</sequence>
<dbReference type="GeneID" id="114847826"/>
<evidence type="ECO:0000256" key="3">
    <source>
        <dbReference type="ARBA" id="ARBA00023163"/>
    </source>
</evidence>
<dbReference type="Pfam" id="PF07545">
    <property type="entry name" value="Vg_Tdu"/>
    <property type="match status" value="1"/>
</dbReference>
<evidence type="ECO:0000313" key="8">
    <source>
        <dbReference type="RefSeq" id="XP_028993728.1"/>
    </source>
</evidence>
<name>A0A6P7LIK3_BETSP</name>
<keyword evidence="2" id="KW-0805">Transcription regulation</keyword>
<feature type="region of interest" description="Disordered" evidence="6">
    <location>
        <begin position="282"/>
        <end position="315"/>
    </location>
</feature>
<evidence type="ECO:0000256" key="1">
    <source>
        <dbReference type="ARBA" id="ARBA00004123"/>
    </source>
</evidence>
<evidence type="ECO:0000256" key="6">
    <source>
        <dbReference type="SAM" id="MobiDB-lite"/>
    </source>
</evidence>
<dbReference type="CTD" id="389136"/>
<evidence type="ECO:0000256" key="5">
    <source>
        <dbReference type="ARBA" id="ARBA00025784"/>
    </source>
</evidence>
<feature type="compositionally biased region" description="Polar residues" evidence="6">
    <location>
        <begin position="129"/>
        <end position="145"/>
    </location>
</feature>
<dbReference type="PANTHER" id="PTHR15950">
    <property type="entry name" value="TRANSCRIPTION COFACTOR VESTIGIAL-LIKE PROTEIN"/>
    <property type="match status" value="1"/>
</dbReference>
<dbReference type="OrthoDB" id="10069705at2759"/>
<protein>
    <submittedName>
        <fullName evidence="8">Transcription cofactor vestigial-like protein 3</fullName>
    </submittedName>
</protein>
<organism evidence="7 8">
    <name type="scientific">Betta splendens</name>
    <name type="common">Siamese fighting fish</name>
    <dbReference type="NCBI Taxonomy" id="158456"/>
    <lineage>
        <taxon>Eukaryota</taxon>
        <taxon>Metazoa</taxon>
        <taxon>Chordata</taxon>
        <taxon>Craniata</taxon>
        <taxon>Vertebrata</taxon>
        <taxon>Euteleostomi</taxon>
        <taxon>Actinopterygii</taxon>
        <taxon>Neopterygii</taxon>
        <taxon>Teleostei</taxon>
        <taxon>Neoteleostei</taxon>
        <taxon>Acanthomorphata</taxon>
        <taxon>Anabantaria</taxon>
        <taxon>Anabantiformes</taxon>
        <taxon>Anabantoidei</taxon>
        <taxon>Osphronemidae</taxon>
        <taxon>Betta</taxon>
    </lineage>
</organism>
<feature type="region of interest" description="Disordered" evidence="6">
    <location>
        <begin position="51"/>
        <end position="87"/>
    </location>
</feature>
<dbReference type="PANTHER" id="PTHR15950:SF16">
    <property type="entry name" value="TRANSCRIPTION COFACTOR VESTIGIAL-LIKE PROTEIN 3"/>
    <property type="match status" value="1"/>
</dbReference>
<dbReference type="InParanoid" id="A0A6P7LIK3"/>
<keyword evidence="3" id="KW-0804">Transcription</keyword>
<keyword evidence="7" id="KW-1185">Reference proteome</keyword>
<comment type="subcellular location">
    <subcellularLocation>
        <location evidence="1">Nucleus</location>
    </subcellularLocation>
</comment>
<evidence type="ECO:0000313" key="7">
    <source>
        <dbReference type="Proteomes" id="UP000515150"/>
    </source>
</evidence>